<evidence type="ECO:0000313" key="10">
    <source>
        <dbReference type="Proteomes" id="UP001149813"/>
    </source>
</evidence>
<dbReference type="Proteomes" id="UP001149813">
    <property type="component" value="Unassembled WGS sequence"/>
</dbReference>
<evidence type="ECO:0000256" key="3">
    <source>
        <dbReference type="ARBA" id="ARBA00022692"/>
    </source>
</evidence>
<feature type="compositionally biased region" description="Basic and acidic residues" evidence="7">
    <location>
        <begin position="122"/>
        <end position="133"/>
    </location>
</feature>
<sequence length="705" mass="74021">DGASGDKEPQDVEMREPSPEPSPELAAQPPQPMQPLFPPQPAAAPEHRQQPAEQPRQQPRQQPPKEAPRQPDLPPPPKFDLSRAPALRPLAEPAARVAAPPPPAAGAPSRLTMTPEALRQMAAERKQQQDKQRVLAAKPPPMPGLVADDVHVLQRRRVATLRQHVEAAGDEHGAAGHSRRSSIASIADVVGEARGVPSEPAAGEPAASSAAAAPAAAPAAAGRRAKGPSAARRLVVLALLGLAGVGWRAHEQLQLGFRNTRAGEPALAPPAGSPLTEPAAPPPLLPAAAHASLAGLGDHLAYAARLARARYLEPAALECPEHATCAPYVAVDAAGASAAVQCDAGYVVRRPEPRQLRAPVCVRDVPLEHRVRQLSDAIVRLCDERRGQAQCAMSLFAQARAALRGAAEPLAAEQADEADEVERLGVSTDELRRVLGAQRAPGVAAEEFDRAFALAVRALADGARADALASFVLEYEDDSAPADSAPAAETATFFVSRRAALPPLCRLRRLALALLLGNARRLALAAGGLLAGVLAVRRLGARRAESRAADALVHAALRRLRRQAWMHYVDPAFSPSPAIPSVQLRDLLLLASSSPSPSSSESHLLGVGGGDAAAYFDPRSRASVWERVRRVVERSANVRCRTTAVRGEPMRVWEWIGPLEQDDEDGEPDARDASAGAALASAAGSAFASPKRLSAAFPATGGSIV</sequence>
<dbReference type="InterPro" id="IPR018996">
    <property type="entry name" value="Man1/Src1-like_C"/>
</dbReference>
<dbReference type="AlphaFoldDB" id="A0A9W7XV20"/>
<feature type="compositionally biased region" description="Low complexity" evidence="7">
    <location>
        <begin position="51"/>
        <end position="60"/>
    </location>
</feature>
<evidence type="ECO:0000259" key="8">
    <source>
        <dbReference type="Pfam" id="PF09402"/>
    </source>
</evidence>
<gene>
    <name evidence="9" type="primary">SRC1_1</name>
    <name evidence="9" type="ORF">LPJ53_006113</name>
</gene>
<dbReference type="Pfam" id="PF09402">
    <property type="entry name" value="MSC"/>
    <property type="match status" value="1"/>
</dbReference>
<dbReference type="GO" id="GO:0003682">
    <property type="term" value="F:chromatin binding"/>
    <property type="evidence" value="ECO:0007669"/>
    <property type="project" value="InterPro"/>
</dbReference>
<feature type="region of interest" description="Disordered" evidence="7">
    <location>
        <begin position="1"/>
        <end position="146"/>
    </location>
</feature>
<keyword evidence="2" id="KW-0597">Phosphoprotein</keyword>
<name>A0A9W7XV20_9FUNG</name>
<keyword evidence="10" id="KW-1185">Reference proteome</keyword>
<feature type="region of interest" description="Disordered" evidence="7">
    <location>
        <begin position="264"/>
        <end position="283"/>
    </location>
</feature>
<dbReference type="Gene3D" id="1.10.10.1180">
    <property type="entry name" value="MAN1, winged-helix domain"/>
    <property type="match status" value="1"/>
</dbReference>
<feature type="non-terminal residue" evidence="9">
    <location>
        <position position="1"/>
    </location>
</feature>
<feature type="compositionally biased region" description="Low complexity" evidence="7">
    <location>
        <begin position="82"/>
        <end position="98"/>
    </location>
</feature>
<keyword evidence="4" id="KW-1133">Transmembrane helix</keyword>
<feature type="domain" description="Man1/Src1-like C-terminal" evidence="8">
    <location>
        <begin position="239"/>
        <end position="658"/>
    </location>
</feature>
<evidence type="ECO:0000256" key="6">
    <source>
        <dbReference type="ARBA" id="ARBA00023242"/>
    </source>
</evidence>
<dbReference type="EMBL" id="JANBOJ010000513">
    <property type="protein sequence ID" value="KAJ1719044.1"/>
    <property type="molecule type" value="Genomic_DNA"/>
</dbReference>
<evidence type="ECO:0000256" key="4">
    <source>
        <dbReference type="ARBA" id="ARBA00022989"/>
    </source>
</evidence>
<keyword evidence="5" id="KW-0472">Membrane</keyword>
<proteinExistence type="predicted"/>
<evidence type="ECO:0000256" key="5">
    <source>
        <dbReference type="ARBA" id="ARBA00023136"/>
    </source>
</evidence>
<dbReference type="PANTHER" id="PTHR47808:SF2">
    <property type="entry name" value="LEM DOMAIN-CONTAINING PROTEIN 2"/>
    <property type="match status" value="1"/>
</dbReference>
<comment type="caution">
    <text evidence="9">The sequence shown here is derived from an EMBL/GenBank/DDBJ whole genome shotgun (WGS) entry which is preliminary data.</text>
</comment>
<keyword evidence="3" id="KW-0812">Transmembrane</keyword>
<reference evidence="9" key="1">
    <citation type="submission" date="2022-07" db="EMBL/GenBank/DDBJ databases">
        <title>Phylogenomic reconstructions and comparative analyses of Kickxellomycotina fungi.</title>
        <authorList>
            <person name="Reynolds N.K."/>
            <person name="Stajich J.E."/>
            <person name="Barry K."/>
            <person name="Grigoriev I.V."/>
            <person name="Crous P."/>
            <person name="Smith M.E."/>
        </authorList>
    </citation>
    <scope>NUCLEOTIDE SEQUENCE</scope>
    <source>
        <strain evidence="9">NBRC 32514</strain>
    </source>
</reference>
<evidence type="ECO:0000256" key="2">
    <source>
        <dbReference type="ARBA" id="ARBA00022553"/>
    </source>
</evidence>
<dbReference type="OrthoDB" id="2503928at2759"/>
<accession>A0A9W7XV20</accession>
<dbReference type="GO" id="GO:0005637">
    <property type="term" value="C:nuclear inner membrane"/>
    <property type="evidence" value="ECO:0007669"/>
    <property type="project" value="UniProtKB-SubCell"/>
</dbReference>
<dbReference type="InterPro" id="IPR041885">
    <property type="entry name" value="MAN1_winged_helix_dom"/>
</dbReference>
<feature type="compositionally biased region" description="Pro residues" evidence="7">
    <location>
        <begin position="29"/>
        <end position="42"/>
    </location>
</feature>
<evidence type="ECO:0000313" key="9">
    <source>
        <dbReference type="EMBL" id="KAJ1719044.1"/>
    </source>
</evidence>
<organism evidence="9 10">
    <name type="scientific">Coemansia erecta</name>
    <dbReference type="NCBI Taxonomy" id="147472"/>
    <lineage>
        <taxon>Eukaryota</taxon>
        <taxon>Fungi</taxon>
        <taxon>Fungi incertae sedis</taxon>
        <taxon>Zoopagomycota</taxon>
        <taxon>Kickxellomycotina</taxon>
        <taxon>Kickxellomycetes</taxon>
        <taxon>Kickxellales</taxon>
        <taxon>Kickxellaceae</taxon>
        <taxon>Coemansia</taxon>
    </lineage>
</organism>
<protein>
    <submittedName>
        <fullName evidence="9">Inner nuclear membrane protein enriched at telomere/subtelomere region</fullName>
    </submittedName>
</protein>
<comment type="subcellular location">
    <subcellularLocation>
        <location evidence="1">Nucleus inner membrane</location>
    </subcellularLocation>
</comment>
<keyword evidence="6" id="KW-0539">Nucleus</keyword>
<feature type="compositionally biased region" description="Basic and acidic residues" evidence="7">
    <location>
        <begin position="1"/>
        <end position="18"/>
    </location>
</feature>
<evidence type="ECO:0000256" key="7">
    <source>
        <dbReference type="SAM" id="MobiDB-lite"/>
    </source>
</evidence>
<dbReference type="PANTHER" id="PTHR47808">
    <property type="entry name" value="INNER NUCLEAR MEMBRANE PROTEIN HEH2-RELATED"/>
    <property type="match status" value="1"/>
</dbReference>
<dbReference type="GO" id="GO:0005783">
    <property type="term" value="C:endoplasmic reticulum"/>
    <property type="evidence" value="ECO:0007669"/>
    <property type="project" value="TreeGrafter"/>
</dbReference>
<evidence type="ECO:0000256" key="1">
    <source>
        <dbReference type="ARBA" id="ARBA00004540"/>
    </source>
</evidence>
<dbReference type="GO" id="GO:0071763">
    <property type="term" value="P:nuclear membrane organization"/>
    <property type="evidence" value="ECO:0007669"/>
    <property type="project" value="TreeGrafter"/>
</dbReference>
<dbReference type="GO" id="GO:0034399">
    <property type="term" value="C:nuclear periphery"/>
    <property type="evidence" value="ECO:0007669"/>
    <property type="project" value="TreeGrafter"/>
</dbReference>
<dbReference type="InterPro" id="IPR044780">
    <property type="entry name" value="Heh2/Src1"/>
</dbReference>